<dbReference type="Pfam" id="PF14747">
    <property type="entry name" value="DUF4473"/>
    <property type="match status" value="1"/>
</dbReference>
<keyword evidence="1" id="KW-0732">Signal</keyword>
<dbReference type="PANTHER" id="PTHR33272:SF9">
    <property type="entry name" value="DUF148 DOMAIN-CONTAINING PROTEIN"/>
    <property type="match status" value="1"/>
</dbReference>
<reference evidence="2 3" key="1">
    <citation type="submission" date="2019-12" db="EMBL/GenBank/DDBJ databases">
        <title>Chromosome-level assembly of the Caenorhabditis remanei genome.</title>
        <authorList>
            <person name="Teterina A.A."/>
            <person name="Willis J.H."/>
            <person name="Phillips P.C."/>
        </authorList>
    </citation>
    <scope>NUCLEOTIDE SEQUENCE [LARGE SCALE GENOMIC DNA]</scope>
    <source>
        <strain evidence="2 3">PX506</strain>
        <tissue evidence="2">Whole organism</tissue>
    </source>
</reference>
<name>A0A6A5GYM8_CAERE</name>
<accession>A0A6A5GYM8</accession>
<evidence type="ECO:0000313" key="2">
    <source>
        <dbReference type="EMBL" id="KAF1759821.1"/>
    </source>
</evidence>
<dbReference type="PANTHER" id="PTHR33272">
    <property type="entry name" value="PROTEIN CBG22877-RELATED"/>
    <property type="match status" value="1"/>
</dbReference>
<sequence length="98" mass="11159">MFKQLLLLLSVLVIVITADRPHPEDAKQAIADLQAAGIDKKYALELFHIEHKMNQGSAKANGDKEKIKKLTEEYNKAKSNFEKKIPKEQLDKLKKFLA</sequence>
<protein>
    <submittedName>
        <fullName evidence="2">Uncharacterized protein</fullName>
    </submittedName>
</protein>
<dbReference type="RefSeq" id="XP_053586201.1">
    <property type="nucleotide sequence ID" value="XM_053731429.1"/>
</dbReference>
<comment type="caution">
    <text evidence="2">The sequence shown here is derived from an EMBL/GenBank/DDBJ whole genome shotgun (WGS) entry which is preliminary data.</text>
</comment>
<proteinExistence type="predicted"/>
<gene>
    <name evidence="2" type="ORF">GCK72_016288</name>
</gene>
<dbReference type="AlphaFoldDB" id="A0A6A5GYM8"/>
<dbReference type="KEGG" id="crq:GCK72_016288"/>
<dbReference type="InterPro" id="IPR027913">
    <property type="entry name" value="DUF4473"/>
</dbReference>
<dbReference type="GeneID" id="9797545"/>
<feature type="signal peptide" evidence="1">
    <location>
        <begin position="1"/>
        <end position="18"/>
    </location>
</feature>
<evidence type="ECO:0000313" key="3">
    <source>
        <dbReference type="Proteomes" id="UP000483820"/>
    </source>
</evidence>
<evidence type="ECO:0000256" key="1">
    <source>
        <dbReference type="SAM" id="SignalP"/>
    </source>
</evidence>
<dbReference type="EMBL" id="WUAV01000004">
    <property type="protein sequence ID" value="KAF1759821.1"/>
    <property type="molecule type" value="Genomic_DNA"/>
</dbReference>
<dbReference type="Proteomes" id="UP000483820">
    <property type="component" value="Chromosome IV"/>
</dbReference>
<organism evidence="2 3">
    <name type="scientific">Caenorhabditis remanei</name>
    <name type="common">Caenorhabditis vulgaris</name>
    <dbReference type="NCBI Taxonomy" id="31234"/>
    <lineage>
        <taxon>Eukaryota</taxon>
        <taxon>Metazoa</taxon>
        <taxon>Ecdysozoa</taxon>
        <taxon>Nematoda</taxon>
        <taxon>Chromadorea</taxon>
        <taxon>Rhabditida</taxon>
        <taxon>Rhabditina</taxon>
        <taxon>Rhabditomorpha</taxon>
        <taxon>Rhabditoidea</taxon>
        <taxon>Rhabditidae</taxon>
        <taxon>Peloderinae</taxon>
        <taxon>Caenorhabditis</taxon>
    </lineage>
</organism>
<feature type="chain" id="PRO_5025583850" evidence="1">
    <location>
        <begin position="19"/>
        <end position="98"/>
    </location>
</feature>
<dbReference type="CTD" id="9797545"/>